<evidence type="ECO:0000256" key="6">
    <source>
        <dbReference type="ARBA" id="ARBA00022679"/>
    </source>
</evidence>
<dbReference type="PANTHER" id="PTHR11006">
    <property type="entry name" value="PROTEIN ARGININE N-METHYLTRANSFERASE"/>
    <property type="match status" value="1"/>
</dbReference>
<dbReference type="InterPro" id="IPR043502">
    <property type="entry name" value="DNA/RNA_pol_sf"/>
</dbReference>
<dbReference type="EC" id="2.1.1.319" evidence="3"/>
<evidence type="ECO:0000256" key="9">
    <source>
        <dbReference type="ARBA" id="ARBA00023015"/>
    </source>
</evidence>
<dbReference type="GO" id="GO:0032259">
    <property type="term" value="P:methylation"/>
    <property type="evidence" value="ECO:0007669"/>
    <property type="project" value="UniProtKB-KW"/>
</dbReference>
<dbReference type="GO" id="GO:0005737">
    <property type="term" value="C:cytoplasm"/>
    <property type="evidence" value="ECO:0007669"/>
    <property type="project" value="UniProtKB-SubCell"/>
</dbReference>
<dbReference type="Pfam" id="PF25350">
    <property type="entry name" value="PH_PRMT_N"/>
    <property type="match status" value="1"/>
</dbReference>
<dbReference type="Proteomes" id="UP000436088">
    <property type="component" value="Unassembled WGS sequence"/>
</dbReference>
<dbReference type="GO" id="GO:0005634">
    <property type="term" value="C:nucleus"/>
    <property type="evidence" value="ECO:0007669"/>
    <property type="project" value="UniProtKB-SubCell"/>
</dbReference>
<evidence type="ECO:0000256" key="2">
    <source>
        <dbReference type="ARBA" id="ARBA00004496"/>
    </source>
</evidence>
<dbReference type="PROSITE" id="PS50878">
    <property type="entry name" value="RT_POL"/>
    <property type="match status" value="1"/>
</dbReference>
<evidence type="ECO:0000256" key="13">
    <source>
        <dbReference type="PROSITE-ProRule" id="PRU01015"/>
    </source>
</evidence>
<keyword evidence="5 13" id="KW-0489">Methyltransferase</keyword>
<dbReference type="CDD" id="cd01650">
    <property type="entry name" value="RT_nLTR_like"/>
    <property type="match status" value="1"/>
</dbReference>
<keyword evidence="4" id="KW-0963">Cytoplasm</keyword>
<evidence type="ECO:0000256" key="1">
    <source>
        <dbReference type="ARBA" id="ARBA00004123"/>
    </source>
</evidence>
<reference evidence="15" key="1">
    <citation type="submission" date="2019-09" db="EMBL/GenBank/DDBJ databases">
        <title>Draft genome information of white flower Hibiscus syriacus.</title>
        <authorList>
            <person name="Kim Y.-M."/>
        </authorList>
    </citation>
    <scope>NUCLEOTIDE SEQUENCE [LARGE SCALE GENOMIC DNA]</scope>
    <source>
        <strain evidence="15">YM2019G1</strain>
    </source>
</reference>
<dbReference type="Pfam" id="PF00078">
    <property type="entry name" value="RVT_1"/>
    <property type="match status" value="1"/>
</dbReference>
<evidence type="ECO:0000256" key="8">
    <source>
        <dbReference type="ARBA" id="ARBA00022853"/>
    </source>
</evidence>
<dbReference type="InterPro" id="IPR055135">
    <property type="entry name" value="PRMT_dom"/>
</dbReference>
<dbReference type="CDD" id="cd02440">
    <property type="entry name" value="AdoMet_MTases"/>
    <property type="match status" value="1"/>
</dbReference>
<evidence type="ECO:0000256" key="5">
    <source>
        <dbReference type="ARBA" id="ARBA00022603"/>
    </source>
</evidence>
<organism evidence="15 16">
    <name type="scientific">Hibiscus syriacus</name>
    <name type="common">Rose of Sharon</name>
    <dbReference type="NCBI Taxonomy" id="106335"/>
    <lineage>
        <taxon>Eukaryota</taxon>
        <taxon>Viridiplantae</taxon>
        <taxon>Streptophyta</taxon>
        <taxon>Embryophyta</taxon>
        <taxon>Tracheophyta</taxon>
        <taxon>Spermatophyta</taxon>
        <taxon>Magnoliopsida</taxon>
        <taxon>eudicotyledons</taxon>
        <taxon>Gunneridae</taxon>
        <taxon>Pentapetalae</taxon>
        <taxon>rosids</taxon>
        <taxon>malvids</taxon>
        <taxon>Malvales</taxon>
        <taxon>Malvaceae</taxon>
        <taxon>Malvoideae</taxon>
        <taxon>Hibiscus</taxon>
    </lineage>
</organism>
<feature type="domain" description="Reverse transcriptase" evidence="14">
    <location>
        <begin position="665"/>
        <end position="945"/>
    </location>
</feature>
<dbReference type="InterPro" id="IPR029063">
    <property type="entry name" value="SAM-dependent_MTases_sf"/>
</dbReference>
<keyword evidence="10" id="KW-0804">Transcription</keyword>
<dbReference type="PANTHER" id="PTHR11006:SF10">
    <property type="entry name" value="HISTONE-ARGININE METHYLTRANSFERASE CARMER-RELATED"/>
    <property type="match status" value="1"/>
</dbReference>
<comment type="subcellular location">
    <subcellularLocation>
        <location evidence="2">Cytoplasm</location>
    </subcellularLocation>
    <subcellularLocation>
        <location evidence="1">Nucleus</location>
    </subcellularLocation>
</comment>
<dbReference type="Gene3D" id="3.40.50.150">
    <property type="entry name" value="Vaccinia Virus protein VP39"/>
    <property type="match status" value="1"/>
</dbReference>
<dbReference type="InterPro" id="IPR026960">
    <property type="entry name" value="RVT-Znf"/>
</dbReference>
<proteinExistence type="predicted"/>
<dbReference type="GO" id="GO:0035242">
    <property type="term" value="F:protein-arginine omega-N asymmetric methyltransferase activity"/>
    <property type="evidence" value="ECO:0007669"/>
    <property type="project" value="UniProtKB-EC"/>
</dbReference>
<dbReference type="PROSITE" id="PS51678">
    <property type="entry name" value="SAM_MT_PRMT"/>
    <property type="match status" value="1"/>
</dbReference>
<gene>
    <name evidence="15" type="ORF">F3Y22_tig00111029pilonHSYRG00005</name>
</gene>
<dbReference type="Pfam" id="PF22528">
    <property type="entry name" value="PRMT_C"/>
    <property type="match status" value="1"/>
</dbReference>
<dbReference type="CDD" id="cd06222">
    <property type="entry name" value="RNase_H_like"/>
    <property type="match status" value="1"/>
</dbReference>
<keyword evidence="6 13" id="KW-0808">Transferase</keyword>
<evidence type="ECO:0000256" key="10">
    <source>
        <dbReference type="ARBA" id="ARBA00023163"/>
    </source>
</evidence>
<dbReference type="Pfam" id="PF06325">
    <property type="entry name" value="PrmA"/>
    <property type="match status" value="1"/>
</dbReference>
<comment type="caution">
    <text evidence="15">The sequence shown here is derived from an EMBL/GenBank/DDBJ whole genome shotgun (WGS) entry which is preliminary data.</text>
</comment>
<protein>
    <recommendedName>
        <fullName evidence="3">type I protein arginine methyltransferase</fullName>
        <ecNumber evidence="3">2.1.1.319</ecNumber>
    </recommendedName>
</protein>
<dbReference type="SUPFAM" id="SSF56219">
    <property type="entry name" value="DNase I-like"/>
    <property type="match status" value="1"/>
</dbReference>
<evidence type="ECO:0000256" key="11">
    <source>
        <dbReference type="ARBA" id="ARBA00023242"/>
    </source>
</evidence>
<comment type="catalytic activity">
    <reaction evidence="12">
        <text>L-arginyl-[protein] + 2 S-adenosyl-L-methionine = N(omega),N(omega)-dimethyl-L-arginyl-[protein] + 2 S-adenosyl-L-homocysteine + 2 H(+)</text>
        <dbReference type="Rhea" id="RHEA:48096"/>
        <dbReference type="Rhea" id="RHEA-COMP:10532"/>
        <dbReference type="Rhea" id="RHEA-COMP:11991"/>
        <dbReference type="ChEBI" id="CHEBI:15378"/>
        <dbReference type="ChEBI" id="CHEBI:29965"/>
        <dbReference type="ChEBI" id="CHEBI:57856"/>
        <dbReference type="ChEBI" id="CHEBI:59789"/>
        <dbReference type="ChEBI" id="CHEBI:61897"/>
        <dbReference type="EC" id="2.1.1.319"/>
    </reaction>
</comment>
<keyword evidence="8" id="KW-0156">Chromatin regulator</keyword>
<keyword evidence="7 13" id="KW-0949">S-adenosyl-L-methionine</keyword>
<evidence type="ECO:0000313" key="16">
    <source>
        <dbReference type="Proteomes" id="UP000436088"/>
    </source>
</evidence>
<dbReference type="InterPro" id="IPR036691">
    <property type="entry name" value="Endo/exonu/phosph_ase_sf"/>
</dbReference>
<evidence type="ECO:0000256" key="12">
    <source>
        <dbReference type="ARBA" id="ARBA00049086"/>
    </source>
</evidence>
<dbReference type="EMBL" id="VEPZ02001211">
    <property type="protein sequence ID" value="KAE8686711.1"/>
    <property type="molecule type" value="Genomic_DNA"/>
</dbReference>
<dbReference type="SUPFAM" id="SSF56672">
    <property type="entry name" value="DNA/RNA polymerases"/>
    <property type="match status" value="1"/>
</dbReference>
<name>A0A6A2Z415_HIBSY</name>
<dbReference type="InterPro" id="IPR044730">
    <property type="entry name" value="RNase_H-like_dom_plant"/>
</dbReference>
<dbReference type="InterPro" id="IPR025799">
    <property type="entry name" value="Arg_MeTrfase"/>
</dbReference>
<dbReference type="SUPFAM" id="SSF53335">
    <property type="entry name" value="S-adenosyl-L-methionine-dependent methyltransferases"/>
    <property type="match status" value="2"/>
</dbReference>
<evidence type="ECO:0000256" key="4">
    <source>
        <dbReference type="ARBA" id="ARBA00022490"/>
    </source>
</evidence>
<accession>A0A6A2Z415</accession>
<dbReference type="Gene3D" id="2.70.160.11">
    <property type="entry name" value="Hnrnp arginine n-methyltransferase1"/>
    <property type="match status" value="1"/>
</dbReference>
<evidence type="ECO:0000259" key="14">
    <source>
        <dbReference type="PROSITE" id="PS50878"/>
    </source>
</evidence>
<keyword evidence="9" id="KW-0805">Transcription regulation</keyword>
<dbReference type="InterPro" id="IPR000477">
    <property type="entry name" value="RT_dom"/>
</dbReference>
<dbReference type="Pfam" id="PF13966">
    <property type="entry name" value="zf-RVT"/>
    <property type="match status" value="1"/>
</dbReference>
<keyword evidence="16" id="KW-1185">Reference proteome</keyword>
<evidence type="ECO:0000256" key="7">
    <source>
        <dbReference type="ARBA" id="ARBA00022691"/>
    </source>
</evidence>
<sequence>MENSVGHKHKHLDFILAAVSELSSSSSVSFPSSSTPVIARFSADNGVSKLQFHQDSDFIGGFNVDLGASQLFELGPLQSLCVSEGSDPNNEKLYSRGITIRFRSEEESREFHSAFEQRRAEHIIKGECLRNGASSDSKSKFDNKIESSSAKMYFHYYGQLLHQQNMLQDYVRTGTYYAAVIENRIDFTGRVVVDVGAGSGILSLFAAQAGARHVYAVEASEMAEYARKLIAGNPALGQRITVIKGKIEEVELPEKADILISEPMGTLLVNERMLETYIIARDRFLVPNGKMFPSIGSREDVGRRSDSEIIVQDGFRAKDSELRVIEPNIDNSGSKVKGRLCWTGKHEFQRKSTGELVSRCRVSGLRARRHLLWEALERVSISTASSSGFSDLLGEALATWEISLIDLPLSGGRFTWCNDQDSPTYVRLDRFFVDSQFLAAFPDLTQSLLPRSLSDHKEVIIENGGVNWGKKPFKLFNYLMDEAGFEDVINSSIQELEVQQQQDGTYDEKAAELKELKSELWKLHKIEEQIWFQNSRSKWVEDGDRNTRFFHTCASVRRKRNALNALICRGNVIQDPKVIKATVKEHFFKAFNDKSTLEVKEIELNFSRISIQQSLILEKEFTEEEIWETLKSCNSNKAPGPDGFNLGFFKRYWHVLKGEIMKFFNFYSGKDWDHGINHTFITLIPKVSNSGDLDDYRPISLVGGLYKILSKCLSRRLRSCISDLISPTQFAFTQGRQILDCSLIANEGVDYWRKNGLKGCVFKANFKKAYDSVEWDILFLVMEKMGFGSKWRGWIRKCVTTASVSVLVNGVPTEEFAMAKGLRQGCSLSPLLFNFIGELLNLLILKVVEQGLFSGLVIGRDADAFKLSHLQFADDLIMFCGASKTQILNVKRVLRVFQVISGLQLNLKKSKLFGVNLNEEEVQQWANSIGCSVGSFPSEYLGLPLGATRNSTTLWNPVVNNFMNKLAGWKVASLSLAGSKVPQRVSWIWRSMVLNHFKEDSIGSKFRSLYSFRVGDGRLISSSGWSWDVQFRRNLNYWEVEQWVNLMNAISSVSLSTELCDGVIWKGTGDGVYTVKYGTKICSAIISDSEEVYFWKKIIWRGQIPPRVESFMWQVVLGKLAVRSELVKRGIQGIVDIMCPLWGKLDLAEYFFLARFRLASWFLAKYKEVSIPKDSLISDPSLGDLCSLYPNRLVSIFPWSPPPQGFVKLNVDAPTTRDWKKSGIGGVLKDSSGLTLSSFKETAERKGRLIIESDSKVAVDWIKKEDLVPDVYAFLIKDIVHRLNVLEGVVRWVNRIHMAPFSDEYLFVEIANKFSPTVSSFSIPLPNLEKLAGSFLAATKLLWRGSDTVIWVCIPGILLSAVVDAFDPRLLVCPPMSHVINFNEVKEEDLYEIDIPLKFIASVGTRVHGLACWFDVLFSGSTVQRWFTTAPGAPTTHWYQIRCVLSQPIYVMAGQEITGRLHMVAHNAQSYTIYLTLSAKMWGPGAEQGGIIQSSSCKLDLKEPYYRMSQPQPYALAQEQQPHHYYYRRRSALHALLNFPFMNDNNRFSMFKRIYQSTHRIRGTGVAAATTRSSVPVSDEE</sequence>
<evidence type="ECO:0000313" key="15">
    <source>
        <dbReference type="EMBL" id="KAE8686711.1"/>
    </source>
</evidence>
<dbReference type="GO" id="GO:0070611">
    <property type="term" value="F:histone H3R2 methyltransferase activity"/>
    <property type="evidence" value="ECO:0007669"/>
    <property type="project" value="TreeGrafter"/>
</dbReference>
<dbReference type="GO" id="GO:0035241">
    <property type="term" value="F:protein-arginine omega-N monomethyltransferase activity"/>
    <property type="evidence" value="ECO:0007669"/>
    <property type="project" value="UniProtKB-ARBA"/>
</dbReference>
<evidence type="ECO:0000256" key="3">
    <source>
        <dbReference type="ARBA" id="ARBA00011925"/>
    </source>
</evidence>
<dbReference type="InterPro" id="IPR057622">
    <property type="entry name" value="CARM1-like_PH"/>
</dbReference>
<keyword evidence="11" id="KW-0539">Nucleus</keyword>
<dbReference type="FunFam" id="3.40.50.150:FF:000052">
    <property type="entry name" value="Probable histone-arginine methyltransferase CARM1"/>
    <property type="match status" value="1"/>
</dbReference>